<feature type="signal peptide" evidence="1">
    <location>
        <begin position="1"/>
        <end position="21"/>
    </location>
</feature>
<dbReference type="Proteomes" id="UP000007879">
    <property type="component" value="Unassembled WGS sequence"/>
</dbReference>
<reference evidence="3" key="1">
    <citation type="journal article" date="2010" name="Nature">
        <title>The Amphimedon queenslandica genome and the evolution of animal complexity.</title>
        <authorList>
            <person name="Srivastava M."/>
            <person name="Simakov O."/>
            <person name="Chapman J."/>
            <person name="Fahey B."/>
            <person name="Gauthier M.E."/>
            <person name="Mitros T."/>
            <person name="Richards G.S."/>
            <person name="Conaco C."/>
            <person name="Dacre M."/>
            <person name="Hellsten U."/>
            <person name="Larroux C."/>
            <person name="Putnam N.H."/>
            <person name="Stanke M."/>
            <person name="Adamska M."/>
            <person name="Darling A."/>
            <person name="Degnan S.M."/>
            <person name="Oakley T.H."/>
            <person name="Plachetzki D.C."/>
            <person name="Zhai Y."/>
            <person name="Adamski M."/>
            <person name="Calcino A."/>
            <person name="Cummins S.F."/>
            <person name="Goodstein D.M."/>
            <person name="Harris C."/>
            <person name="Jackson D.J."/>
            <person name="Leys S.P."/>
            <person name="Shu S."/>
            <person name="Woodcroft B.J."/>
            <person name="Vervoort M."/>
            <person name="Kosik K.S."/>
            <person name="Manning G."/>
            <person name="Degnan B.M."/>
            <person name="Rokhsar D.S."/>
        </authorList>
    </citation>
    <scope>NUCLEOTIDE SEQUENCE [LARGE SCALE GENOMIC DNA]</scope>
</reference>
<dbReference type="AlphaFoldDB" id="A0A1X7VRM1"/>
<evidence type="ECO:0000313" key="2">
    <source>
        <dbReference type="EnsemblMetazoa" id="Aqu2.1.42063_001"/>
    </source>
</evidence>
<proteinExistence type="predicted"/>
<keyword evidence="3" id="KW-1185">Reference proteome</keyword>
<evidence type="ECO:0000313" key="3">
    <source>
        <dbReference type="Proteomes" id="UP000007879"/>
    </source>
</evidence>
<dbReference type="EnsemblMetazoa" id="Aqu2.1.42063_001">
    <property type="protein sequence ID" value="Aqu2.1.42063_001"/>
    <property type="gene ID" value="Aqu2.1.42063"/>
</dbReference>
<protein>
    <submittedName>
        <fullName evidence="2">Uncharacterized protein</fullName>
    </submittedName>
</protein>
<feature type="chain" id="PRO_5012914380" evidence="1">
    <location>
        <begin position="22"/>
        <end position="393"/>
    </location>
</feature>
<name>A0A1X7VRM1_AMPQE</name>
<evidence type="ECO:0000256" key="1">
    <source>
        <dbReference type="SAM" id="SignalP"/>
    </source>
</evidence>
<keyword evidence="1" id="KW-0732">Signal</keyword>
<dbReference type="KEGG" id="aqu:109585285"/>
<dbReference type="EnsemblMetazoa" id="XM_020001288.1">
    <property type="protein sequence ID" value="XP_019856847.1"/>
    <property type="gene ID" value="LOC109585285"/>
</dbReference>
<gene>
    <name evidence="2" type="primary">109585285</name>
</gene>
<reference evidence="2" key="2">
    <citation type="submission" date="2017-05" db="UniProtKB">
        <authorList>
            <consortium name="EnsemblMetazoa"/>
        </authorList>
    </citation>
    <scope>IDENTIFICATION</scope>
</reference>
<accession>A0A1X7VRM1</accession>
<sequence length="393" mass="44266">MASTHTLVVLCALLFSSPAVSVHVFLLRSPLLIYNVSTGREKACPQSVDPDYPLTCIDAIDTVYGHRDGEYIEESLSILCHEDCLRPLEYAWKYKVHDEGMAMYIRNTLCQVSGRGYCAQQLIVSTGNNILEEVDVECIIKWCPLVCKEREEEDHLTCCSKVIVGPYTFQTDSVNMYGITTRSANKPLRQYDYCGQLMMRFQSDGKCLNIIELLDFIVKLVHGDENLQNNEANRKILKEGLESYCDTDCIQIITSYYSACAGVEEAIHQLFLFKMLYCAKDGGDFCLVKGLDKMEKGEVSKYKLRIYCVAPEFFCPRESCKKAVNEAKTGLGCCCQNLFNIEGSPFRDLIPNFIVRFMECKIELPKMCGCGSLTGNLLTIMTSAMIGLIALMK</sequence>
<dbReference type="InParanoid" id="A0A1X7VRM1"/>
<organism evidence="2">
    <name type="scientific">Amphimedon queenslandica</name>
    <name type="common">Sponge</name>
    <dbReference type="NCBI Taxonomy" id="400682"/>
    <lineage>
        <taxon>Eukaryota</taxon>
        <taxon>Metazoa</taxon>
        <taxon>Porifera</taxon>
        <taxon>Demospongiae</taxon>
        <taxon>Heteroscleromorpha</taxon>
        <taxon>Haplosclerida</taxon>
        <taxon>Niphatidae</taxon>
        <taxon>Amphimedon</taxon>
    </lineage>
</organism>